<dbReference type="Pfam" id="PF03435">
    <property type="entry name" value="Sacchrp_dh_NADP"/>
    <property type="match status" value="1"/>
</dbReference>
<comment type="caution">
    <text evidence="2">The sequence shown here is derived from an EMBL/GenBank/DDBJ whole genome shotgun (WGS) entry which is preliminary data.</text>
</comment>
<sequence length="1123" mass="118602">MLLPCASHVAPQLAAVSSSTVTAAAGAHPLRGHCSLRQRLTATKAVSATTWRAGLAGALVLQLRSWMRRRRRRGKLSQCCSAEGPRDTSTNTCTAGVRQVLVVGGSGRVGGSTARWLSKLAAEEGLPQLQVSVAGRSTSNYEGFAARWRETVGEGYPPPEFVSIDLTDRASVQAALSKGWGLVVHTAGPFQGVERPLLLEEAIRAGIPYVDVCDDTELCKTAKDLLFAEAQAGGVPAVVSTGIWPGVSALMVAECVQQLGEAADRVEMSFYTAGTGGAGPTIVSATFLLLAEPPLTYESGRECRPEVWGGRRLADFGPGVGEQYVHLLDEPEVYTCHRTLGVPNIRSSFGTAPDVWNWLFAAVKLLPASVLRNRGLMQGVANFSMPIISAVDKLVGSTNAMRVDAFDSSGQHQVTFRITHPDLEDCVGLATAAFALEVLEGKVPGGVWFPVELQPSRAKIFERVLRGHYAEKAVGHLLNPSAPLQPAGTFLPRGLTLACSQAHDQLNAKAREKIQTGSQIHRWMSLGSGLREVISEAIRVLLSSGAHVGKGGRPLMGTPVTDRAARAARLRAYLRIYGKMTALSGQRGGALIPMLGHMTRSGVKLADMECVASAKLGMLGTGIKNGEASEQSFDGKFRDLQKEEGRSVASCAKQRRWQQGLGLLRDARKAGLELDVAALNAGLCCASGWVAALELLRGLRGAGLRPTEVSYGAAAGAISRTPASWPLCLRLLAKAATAGSGPGVILINIAISACGKAAGWARSLSLLSALRLRSLEPTASTCGGAVTACERAGKWAAALLVLCSLRHWSLAQGSNNLSVVWNAGIAACGAGGTWAWAFELLKTGRRTTGMESDIVGWNAAISACGRSSDGAQWAAALMTLRHLLSHGPEPDAISINAAVGACASGAKAWNWCLHLLVSARFRGFLLDRVGDNAAMRACGRCSGWPWSLQLLATMRRHCAPLGAGSYCEAITSVARDGQRWEWAPLLLGDMRLARVAVDVAIYNAVAGALSSCDQWERSLAAIQDLHGEGLHASAATLNAAAAACAKGQRWQEALFSMQQLMQDQVPGFSLDAAAFGSVVFACAAGSRWEKCLELLHARGIDQPEVSAYNAGLGALSAAGFWRK</sequence>
<dbReference type="InterPro" id="IPR005097">
    <property type="entry name" value="Sacchrp_dh_NADP-bd"/>
</dbReference>
<dbReference type="PANTHER" id="PTHR43796:SF2">
    <property type="entry name" value="CARBOXYNORSPERMIDINE SYNTHASE"/>
    <property type="match status" value="1"/>
</dbReference>
<dbReference type="OrthoDB" id="441240at2759"/>
<dbReference type="Proteomes" id="UP000654075">
    <property type="component" value="Unassembled WGS sequence"/>
</dbReference>
<evidence type="ECO:0000313" key="2">
    <source>
        <dbReference type="EMBL" id="CAE8641692.1"/>
    </source>
</evidence>
<dbReference type="Gene3D" id="3.30.360.10">
    <property type="entry name" value="Dihydrodipicolinate Reductase, domain 2"/>
    <property type="match status" value="1"/>
</dbReference>
<gene>
    <name evidence="2" type="ORF">PGLA1383_LOCUS56303</name>
</gene>
<dbReference type="SUPFAM" id="SSF51735">
    <property type="entry name" value="NAD(P)-binding Rossmann-fold domains"/>
    <property type="match status" value="1"/>
</dbReference>
<protein>
    <recommendedName>
        <fullName evidence="1">Saccharopine dehydrogenase NADP binding domain-containing protein</fullName>
    </recommendedName>
</protein>
<evidence type="ECO:0000259" key="1">
    <source>
        <dbReference type="Pfam" id="PF03435"/>
    </source>
</evidence>
<keyword evidence="3" id="KW-1185">Reference proteome</keyword>
<proteinExistence type="predicted"/>
<dbReference type="AlphaFoldDB" id="A0A813HVC5"/>
<dbReference type="PANTHER" id="PTHR43796">
    <property type="entry name" value="CARBOXYNORSPERMIDINE SYNTHASE"/>
    <property type="match status" value="1"/>
</dbReference>
<dbReference type="Gene3D" id="3.40.50.720">
    <property type="entry name" value="NAD(P)-binding Rossmann-like Domain"/>
    <property type="match status" value="1"/>
</dbReference>
<dbReference type="EMBL" id="CAJNNV010032970">
    <property type="protein sequence ID" value="CAE8641692.1"/>
    <property type="molecule type" value="Genomic_DNA"/>
</dbReference>
<organism evidence="2 3">
    <name type="scientific">Polarella glacialis</name>
    <name type="common">Dinoflagellate</name>
    <dbReference type="NCBI Taxonomy" id="89957"/>
    <lineage>
        <taxon>Eukaryota</taxon>
        <taxon>Sar</taxon>
        <taxon>Alveolata</taxon>
        <taxon>Dinophyceae</taxon>
        <taxon>Suessiales</taxon>
        <taxon>Suessiaceae</taxon>
        <taxon>Polarella</taxon>
    </lineage>
</organism>
<dbReference type="Gene3D" id="1.25.40.10">
    <property type="entry name" value="Tetratricopeptide repeat domain"/>
    <property type="match status" value="3"/>
</dbReference>
<dbReference type="InterPro" id="IPR036291">
    <property type="entry name" value="NAD(P)-bd_dom_sf"/>
</dbReference>
<feature type="domain" description="Saccharopine dehydrogenase NADP binding" evidence="1">
    <location>
        <begin position="100"/>
        <end position="223"/>
    </location>
</feature>
<accession>A0A813HVC5</accession>
<dbReference type="InterPro" id="IPR011990">
    <property type="entry name" value="TPR-like_helical_dom_sf"/>
</dbReference>
<reference evidence="2" key="1">
    <citation type="submission" date="2021-02" db="EMBL/GenBank/DDBJ databases">
        <authorList>
            <person name="Dougan E. K."/>
            <person name="Rhodes N."/>
            <person name="Thang M."/>
            <person name="Chan C."/>
        </authorList>
    </citation>
    <scope>NUCLEOTIDE SEQUENCE</scope>
</reference>
<feature type="non-terminal residue" evidence="2">
    <location>
        <position position="1"/>
    </location>
</feature>
<evidence type="ECO:0000313" key="3">
    <source>
        <dbReference type="Proteomes" id="UP000654075"/>
    </source>
</evidence>
<name>A0A813HVC5_POLGL</name>